<feature type="region of interest" description="Disordered" evidence="1">
    <location>
        <begin position="76"/>
        <end position="106"/>
    </location>
</feature>
<gene>
    <name evidence="2" type="ORF">Pma05_11320</name>
</gene>
<keyword evidence="3" id="KW-1185">Reference proteome</keyword>
<proteinExistence type="predicted"/>
<evidence type="ECO:0000256" key="1">
    <source>
        <dbReference type="SAM" id="MobiDB-lite"/>
    </source>
</evidence>
<reference evidence="2 3" key="1">
    <citation type="submission" date="2021-01" db="EMBL/GenBank/DDBJ databases">
        <title>Whole genome shotgun sequence of Plantactinospora mayteni NBRC 109088.</title>
        <authorList>
            <person name="Komaki H."/>
            <person name="Tamura T."/>
        </authorList>
    </citation>
    <scope>NUCLEOTIDE SEQUENCE [LARGE SCALE GENOMIC DNA]</scope>
    <source>
        <strain evidence="2 3">NBRC 109088</strain>
    </source>
</reference>
<dbReference type="InterPro" id="IPR036098">
    <property type="entry name" value="Thymidylate_synthase_ThyX_sf"/>
</dbReference>
<organism evidence="2 3">
    <name type="scientific">Plantactinospora mayteni</name>
    <dbReference type="NCBI Taxonomy" id="566021"/>
    <lineage>
        <taxon>Bacteria</taxon>
        <taxon>Bacillati</taxon>
        <taxon>Actinomycetota</taxon>
        <taxon>Actinomycetes</taxon>
        <taxon>Micromonosporales</taxon>
        <taxon>Micromonosporaceae</taxon>
        <taxon>Plantactinospora</taxon>
    </lineage>
</organism>
<accession>A0ABQ4EIM5</accession>
<sequence>MRARFAPEGVATGKVWTANVLTFRHVIEGRTAAGAEEKIRLLFGKIGELMGQGSAGPIRRLHRPGRRMDPGLAEGLTQAKRVDQKASCVSTPPSRRSRLRSTRIRA</sequence>
<dbReference type="EMBL" id="BONX01000006">
    <property type="protein sequence ID" value="GIG94559.1"/>
    <property type="molecule type" value="Genomic_DNA"/>
</dbReference>
<protein>
    <submittedName>
        <fullName evidence="2">Uncharacterized protein</fullName>
    </submittedName>
</protein>
<evidence type="ECO:0000313" key="2">
    <source>
        <dbReference type="EMBL" id="GIG94559.1"/>
    </source>
</evidence>
<name>A0ABQ4EIM5_9ACTN</name>
<feature type="compositionally biased region" description="Basic residues" evidence="1">
    <location>
        <begin position="95"/>
        <end position="106"/>
    </location>
</feature>
<dbReference type="Proteomes" id="UP000621500">
    <property type="component" value="Unassembled WGS sequence"/>
</dbReference>
<evidence type="ECO:0000313" key="3">
    <source>
        <dbReference type="Proteomes" id="UP000621500"/>
    </source>
</evidence>
<comment type="caution">
    <text evidence="2">The sequence shown here is derived from an EMBL/GenBank/DDBJ whole genome shotgun (WGS) entry which is preliminary data.</text>
</comment>
<dbReference type="SUPFAM" id="SSF69796">
    <property type="entry name" value="Thymidylate synthase-complementing protein Thy1"/>
    <property type="match status" value="1"/>
</dbReference>